<dbReference type="AlphaFoldDB" id="H1Q0S1"/>
<evidence type="ECO:0000256" key="1">
    <source>
        <dbReference type="SAM" id="SignalP"/>
    </source>
</evidence>
<protein>
    <recommendedName>
        <fullName evidence="4">Ada DNA repair metal-binding domain-containing protein</fullName>
    </recommendedName>
</protein>
<evidence type="ECO:0000313" key="2">
    <source>
        <dbReference type="EMBL" id="EHO72749.1"/>
    </source>
</evidence>
<proteinExistence type="predicted"/>
<reference evidence="2 3" key="1">
    <citation type="submission" date="2011-12" db="EMBL/GenBank/DDBJ databases">
        <title>The Genome Sequence of Prevotella micans F0438.</title>
        <authorList>
            <consortium name="The Broad Institute Genome Sequencing Platform"/>
            <person name="Earl A."/>
            <person name="Ward D."/>
            <person name="Feldgarden M."/>
            <person name="Gevers D."/>
            <person name="Izard J."/>
            <person name="Baranova O.V."/>
            <person name="Blanton J.M."/>
            <person name="Wade W.G."/>
            <person name="Dewhirst F.E."/>
            <person name="Young S.K."/>
            <person name="Zeng Q."/>
            <person name="Gargeya S."/>
            <person name="Fitzgerald M."/>
            <person name="Haas B."/>
            <person name="Abouelleil A."/>
            <person name="Alvarado L."/>
            <person name="Arachchi H.M."/>
            <person name="Berlin A."/>
            <person name="Chapman S.B."/>
            <person name="Gearin G."/>
            <person name="Goldberg J."/>
            <person name="Griggs A."/>
            <person name="Gujja S."/>
            <person name="Hansen M."/>
            <person name="Heiman D."/>
            <person name="Howarth C."/>
            <person name="Larimer J."/>
            <person name="Lui A."/>
            <person name="MacDonald P.J.P."/>
            <person name="McCowen C."/>
            <person name="Montmayeur A."/>
            <person name="Murphy C."/>
            <person name="Neiman D."/>
            <person name="Pearson M."/>
            <person name="Priest M."/>
            <person name="Roberts A."/>
            <person name="Saif S."/>
            <person name="Shea T."/>
            <person name="Sisk P."/>
            <person name="Stolte C."/>
            <person name="Sykes S."/>
            <person name="Wortman J."/>
            <person name="Nusbaum C."/>
            <person name="Birren B."/>
        </authorList>
    </citation>
    <scope>NUCLEOTIDE SEQUENCE [LARGE SCALE GENOMIC DNA]</scope>
    <source>
        <strain evidence="2 3">F0438</strain>
    </source>
</reference>
<gene>
    <name evidence="2" type="ORF">HMPREF9140_00509</name>
</gene>
<dbReference type="STRING" id="883158.HMPREF9140_00509"/>
<sequence length="130" mass="15322">MMKKLLLFLSLFISFQIGAYELNDQLTNVSLIRSKHYDKMFNTAEYSHQASRERHRRRTVKNKKHTFIKGSRRHTNNHRSAQKGYKVYITPTGECYHSTPSCPTLWRGNYSAIYLRNAKGQGYRACQRCN</sequence>
<organism evidence="2 3">
    <name type="scientific">Prevotella micans F0438</name>
    <dbReference type="NCBI Taxonomy" id="883158"/>
    <lineage>
        <taxon>Bacteria</taxon>
        <taxon>Pseudomonadati</taxon>
        <taxon>Bacteroidota</taxon>
        <taxon>Bacteroidia</taxon>
        <taxon>Bacteroidales</taxon>
        <taxon>Prevotellaceae</taxon>
        <taxon>Prevotella</taxon>
    </lineage>
</organism>
<dbReference type="EMBL" id="AGWK01000018">
    <property type="protein sequence ID" value="EHO72749.1"/>
    <property type="molecule type" value="Genomic_DNA"/>
</dbReference>
<name>H1Q0S1_9BACT</name>
<evidence type="ECO:0008006" key="4">
    <source>
        <dbReference type="Google" id="ProtNLM"/>
    </source>
</evidence>
<keyword evidence="3" id="KW-1185">Reference proteome</keyword>
<evidence type="ECO:0000313" key="3">
    <source>
        <dbReference type="Proteomes" id="UP000016023"/>
    </source>
</evidence>
<keyword evidence="1" id="KW-0732">Signal</keyword>
<dbReference type="Proteomes" id="UP000016023">
    <property type="component" value="Unassembled WGS sequence"/>
</dbReference>
<feature type="chain" id="PRO_5003552815" description="Ada DNA repair metal-binding domain-containing protein" evidence="1">
    <location>
        <begin position="20"/>
        <end position="130"/>
    </location>
</feature>
<comment type="caution">
    <text evidence="2">The sequence shown here is derived from an EMBL/GenBank/DDBJ whole genome shotgun (WGS) entry which is preliminary data.</text>
</comment>
<dbReference type="HOGENOM" id="CLU_1936162_0_0_10"/>
<accession>H1Q0S1</accession>
<feature type="signal peptide" evidence="1">
    <location>
        <begin position="1"/>
        <end position="19"/>
    </location>
</feature>